<dbReference type="OMA" id="CHVSATI"/>
<dbReference type="HOGENOM" id="CLU_035509_15_0_1"/>
<evidence type="ECO:0000313" key="4">
    <source>
        <dbReference type="Proteomes" id="UP000001861"/>
    </source>
</evidence>
<keyword evidence="1" id="KW-0472">Membrane</keyword>
<evidence type="ECO:0000259" key="2">
    <source>
        <dbReference type="Pfam" id="PF20151"/>
    </source>
</evidence>
<proteinExistence type="predicted"/>
<feature type="domain" description="DUF6533" evidence="2">
    <location>
        <begin position="22"/>
        <end position="65"/>
    </location>
</feature>
<sequence>MASTPDHLSFVEIASISQSTLYLQMSATIVVLWDHITTLDLEVELIWKKKPSLVQLLYFINRYSGDALFLHGTTCPSGRHVQSWLSMIALWSMQGININRVWCMYRYSKSILVLLLVAFFSQIVASSIVVALDTSYHVIVPMLPNQSFCISDGWLPWSWIFLCFIIAFDTLIFVLALLEAVRYLHSTRRPPELKRRGRPKQTLLGMLISPWVTRGSLVRVLLRDSILFPFLGLASSILCLLSWLEVLPWGSIQVTMVLNALASPILGSRLIINLRDAYYQPFAEEVDPTDDLFTSTHLRTSTSTNGIRLRSFEMPMTFADNETFTMDSTRSLHRDSI</sequence>
<dbReference type="AlphaFoldDB" id="A8P6W3"/>
<feature type="transmembrane region" description="Helical" evidence="1">
    <location>
        <begin position="111"/>
        <end position="139"/>
    </location>
</feature>
<keyword evidence="4" id="KW-1185">Reference proteome</keyword>
<dbReference type="VEuPathDB" id="FungiDB:CC1G_12998"/>
<feature type="transmembrane region" description="Helical" evidence="1">
    <location>
        <begin position="228"/>
        <end position="247"/>
    </location>
</feature>
<protein>
    <recommendedName>
        <fullName evidence="2">DUF6533 domain-containing protein</fullName>
    </recommendedName>
</protein>
<organism evidence="3 4">
    <name type="scientific">Coprinopsis cinerea (strain Okayama-7 / 130 / ATCC MYA-4618 / FGSC 9003)</name>
    <name type="common">Inky cap fungus</name>
    <name type="synonym">Hormographiella aspergillata</name>
    <dbReference type="NCBI Taxonomy" id="240176"/>
    <lineage>
        <taxon>Eukaryota</taxon>
        <taxon>Fungi</taxon>
        <taxon>Dikarya</taxon>
        <taxon>Basidiomycota</taxon>
        <taxon>Agaricomycotina</taxon>
        <taxon>Agaricomycetes</taxon>
        <taxon>Agaricomycetidae</taxon>
        <taxon>Agaricales</taxon>
        <taxon>Agaricineae</taxon>
        <taxon>Psathyrellaceae</taxon>
        <taxon>Coprinopsis</taxon>
    </lineage>
</organism>
<evidence type="ECO:0000256" key="1">
    <source>
        <dbReference type="SAM" id="Phobius"/>
    </source>
</evidence>
<dbReference type="InParanoid" id="A8P6W3"/>
<dbReference type="RefSeq" id="XP_001839240.2">
    <property type="nucleotide sequence ID" value="XM_001839188.2"/>
</dbReference>
<dbReference type="EMBL" id="AACS02000005">
    <property type="protein sequence ID" value="EAU82579.2"/>
    <property type="molecule type" value="Genomic_DNA"/>
</dbReference>
<name>A8P6W3_COPC7</name>
<dbReference type="Pfam" id="PF20151">
    <property type="entry name" value="DUF6533"/>
    <property type="match status" value="1"/>
</dbReference>
<dbReference type="InterPro" id="IPR045340">
    <property type="entry name" value="DUF6533"/>
</dbReference>
<accession>A8P6W3</accession>
<dbReference type="OrthoDB" id="2638860at2759"/>
<evidence type="ECO:0000313" key="3">
    <source>
        <dbReference type="EMBL" id="EAU82579.2"/>
    </source>
</evidence>
<dbReference type="Proteomes" id="UP000001861">
    <property type="component" value="Unassembled WGS sequence"/>
</dbReference>
<keyword evidence="1" id="KW-0812">Transmembrane</keyword>
<feature type="transmembrane region" description="Helical" evidence="1">
    <location>
        <begin position="159"/>
        <end position="181"/>
    </location>
</feature>
<dbReference type="GeneID" id="6015850"/>
<keyword evidence="1" id="KW-1133">Transmembrane helix</keyword>
<dbReference type="eggNOG" id="ENOG502RCW6">
    <property type="taxonomic scope" value="Eukaryota"/>
</dbReference>
<gene>
    <name evidence="3" type="ORF">CC1G_12998</name>
</gene>
<reference evidence="3 4" key="1">
    <citation type="journal article" date="2010" name="Proc. Natl. Acad. Sci. U.S.A.">
        <title>Insights into evolution of multicellular fungi from the assembled chromosomes of the mushroom Coprinopsis cinerea (Coprinus cinereus).</title>
        <authorList>
            <person name="Stajich J.E."/>
            <person name="Wilke S.K."/>
            <person name="Ahren D."/>
            <person name="Au C.H."/>
            <person name="Birren B.W."/>
            <person name="Borodovsky M."/>
            <person name="Burns C."/>
            <person name="Canback B."/>
            <person name="Casselton L.A."/>
            <person name="Cheng C.K."/>
            <person name="Deng J."/>
            <person name="Dietrich F.S."/>
            <person name="Fargo D.C."/>
            <person name="Farman M.L."/>
            <person name="Gathman A.C."/>
            <person name="Goldberg J."/>
            <person name="Guigo R."/>
            <person name="Hoegger P.J."/>
            <person name="Hooker J.B."/>
            <person name="Huggins A."/>
            <person name="James T.Y."/>
            <person name="Kamada T."/>
            <person name="Kilaru S."/>
            <person name="Kodira C."/>
            <person name="Kues U."/>
            <person name="Kupfer D."/>
            <person name="Kwan H.S."/>
            <person name="Lomsadze A."/>
            <person name="Li W."/>
            <person name="Lilly W.W."/>
            <person name="Ma L.J."/>
            <person name="Mackey A.J."/>
            <person name="Manning G."/>
            <person name="Martin F."/>
            <person name="Muraguchi H."/>
            <person name="Natvig D.O."/>
            <person name="Palmerini H."/>
            <person name="Ramesh M.A."/>
            <person name="Rehmeyer C.J."/>
            <person name="Roe B.A."/>
            <person name="Shenoy N."/>
            <person name="Stanke M."/>
            <person name="Ter-Hovhannisyan V."/>
            <person name="Tunlid A."/>
            <person name="Velagapudi R."/>
            <person name="Vision T.J."/>
            <person name="Zeng Q."/>
            <person name="Zolan M.E."/>
            <person name="Pukkila P.J."/>
        </authorList>
    </citation>
    <scope>NUCLEOTIDE SEQUENCE [LARGE SCALE GENOMIC DNA]</scope>
    <source>
        <strain evidence="4">Okayama-7 / 130 / ATCC MYA-4618 / FGSC 9003</strain>
    </source>
</reference>
<comment type="caution">
    <text evidence="3">The sequence shown here is derived from an EMBL/GenBank/DDBJ whole genome shotgun (WGS) entry which is preliminary data.</text>
</comment>
<dbReference type="KEGG" id="cci:CC1G_12998"/>